<protein>
    <recommendedName>
        <fullName evidence="2">DUF4136 domain-containing protein</fullName>
    </recommendedName>
</protein>
<evidence type="ECO:0000313" key="3">
    <source>
        <dbReference type="EMBL" id="QAA93710.1"/>
    </source>
</evidence>
<accession>A0A410GBP3</accession>
<dbReference type="Pfam" id="PF13590">
    <property type="entry name" value="DUF4136"/>
    <property type="match status" value="1"/>
</dbReference>
<evidence type="ECO:0000259" key="2">
    <source>
        <dbReference type="Pfam" id="PF13590"/>
    </source>
</evidence>
<feature type="signal peptide" evidence="1">
    <location>
        <begin position="1"/>
        <end position="34"/>
    </location>
</feature>
<dbReference type="Proteomes" id="UP000283474">
    <property type="component" value="Chromosome"/>
</dbReference>
<dbReference type="EMBL" id="CP022987">
    <property type="protein sequence ID" value="QAA93710.1"/>
    <property type="molecule type" value="Genomic_DNA"/>
</dbReference>
<proteinExistence type="predicted"/>
<name>A0A410GBP3_9BURK</name>
<dbReference type="RefSeq" id="WP_128354754.1">
    <property type="nucleotide sequence ID" value="NZ_CP022987.1"/>
</dbReference>
<gene>
    <name evidence="3" type="ORF">CKA81_07555</name>
</gene>
<evidence type="ECO:0000256" key="1">
    <source>
        <dbReference type="SAM" id="SignalP"/>
    </source>
</evidence>
<feature type="chain" id="PRO_5018981509" description="DUF4136 domain-containing protein" evidence="1">
    <location>
        <begin position="35"/>
        <end position="215"/>
    </location>
</feature>
<keyword evidence="4" id="KW-1185">Reference proteome</keyword>
<dbReference type="PROSITE" id="PS51257">
    <property type="entry name" value="PROKAR_LIPOPROTEIN"/>
    <property type="match status" value="1"/>
</dbReference>
<keyword evidence="1" id="KW-0732">Signal</keyword>
<dbReference type="InterPro" id="IPR025411">
    <property type="entry name" value="DUF4136"/>
</dbReference>
<dbReference type="AlphaFoldDB" id="A0A410GBP3"/>
<organism evidence="3 4">
    <name type="scientific">Pollutimonas thiosulfatoxidans</name>
    <dbReference type="NCBI Taxonomy" id="2028345"/>
    <lineage>
        <taxon>Bacteria</taxon>
        <taxon>Pseudomonadati</taxon>
        <taxon>Pseudomonadota</taxon>
        <taxon>Betaproteobacteria</taxon>
        <taxon>Burkholderiales</taxon>
        <taxon>Alcaligenaceae</taxon>
        <taxon>Pollutimonas</taxon>
    </lineage>
</organism>
<dbReference type="OrthoDB" id="8940851at2"/>
<feature type="domain" description="DUF4136" evidence="2">
    <location>
        <begin position="36"/>
        <end position="201"/>
    </location>
</feature>
<dbReference type="KEGG" id="pus:CKA81_07555"/>
<evidence type="ECO:0000313" key="4">
    <source>
        <dbReference type="Proteomes" id="UP000283474"/>
    </source>
</evidence>
<sequence length="215" mass="23572">MWKKTVNYQQAVWRCCVLLATAVLVAGCASTLSARVTSYQQWPADASGASYRIVPAPTQVNNLEFQAVSDMIRSSIGPTGLVEARAGVSPRFDVHIEYDSAMSRAWTQRYHDPYVRDGWGFGPAFGHYGGYGGWGGGVFMSSGTSSVPVDVYKNTLTVIIRDNQNNDAEVYRSSAVNMSSSDNLQEVMPYLAQAVFDGFPGNNGQVREVEYDRGR</sequence>
<reference evidence="3 4" key="1">
    <citation type="submission" date="2017-08" db="EMBL/GenBank/DDBJ databases">
        <authorList>
            <person name="Park S.-J."/>
            <person name="Kim H."/>
        </authorList>
    </citation>
    <scope>NUCLEOTIDE SEQUENCE [LARGE SCALE GENOMIC DNA]</scope>
    <source>
        <strain evidence="4">ye3</strain>
    </source>
</reference>